<evidence type="ECO:0000313" key="2">
    <source>
        <dbReference type="EMBL" id="KAF0933308.1"/>
    </source>
</evidence>
<dbReference type="EMBL" id="SPHZ02000001">
    <property type="protein sequence ID" value="KAF0933308.1"/>
    <property type="molecule type" value="Genomic_DNA"/>
</dbReference>
<evidence type="ECO:0000313" key="3">
    <source>
        <dbReference type="Proteomes" id="UP000479710"/>
    </source>
</evidence>
<feature type="region of interest" description="Disordered" evidence="1">
    <location>
        <begin position="39"/>
        <end position="68"/>
    </location>
</feature>
<gene>
    <name evidence="2" type="ORF">E2562_017093</name>
</gene>
<organism evidence="2 3">
    <name type="scientific">Oryza meyeriana var. granulata</name>
    <dbReference type="NCBI Taxonomy" id="110450"/>
    <lineage>
        <taxon>Eukaryota</taxon>
        <taxon>Viridiplantae</taxon>
        <taxon>Streptophyta</taxon>
        <taxon>Embryophyta</taxon>
        <taxon>Tracheophyta</taxon>
        <taxon>Spermatophyta</taxon>
        <taxon>Magnoliopsida</taxon>
        <taxon>Liliopsida</taxon>
        <taxon>Poales</taxon>
        <taxon>Poaceae</taxon>
        <taxon>BOP clade</taxon>
        <taxon>Oryzoideae</taxon>
        <taxon>Oryzeae</taxon>
        <taxon>Oryzinae</taxon>
        <taxon>Oryza</taxon>
        <taxon>Oryza meyeriana</taxon>
    </lineage>
</organism>
<sequence>MVEPAGRSRAEAEPTGWGLEAGRRLPRWREVMAPALWRRIGDGGGAGRRHRRSPLLGGEGDGRGRDSVDLEETTRNLWRWPERTLV</sequence>
<name>A0A6G1F8Q1_9ORYZ</name>
<evidence type="ECO:0000256" key="1">
    <source>
        <dbReference type="SAM" id="MobiDB-lite"/>
    </source>
</evidence>
<comment type="caution">
    <text evidence="2">The sequence shown here is derived from an EMBL/GenBank/DDBJ whole genome shotgun (WGS) entry which is preliminary data.</text>
</comment>
<accession>A0A6G1F8Q1</accession>
<keyword evidence="3" id="KW-1185">Reference proteome</keyword>
<dbReference type="AlphaFoldDB" id="A0A6G1F8Q1"/>
<proteinExistence type="predicted"/>
<protein>
    <submittedName>
        <fullName evidence="2">Uncharacterized protein</fullName>
    </submittedName>
</protein>
<dbReference type="Proteomes" id="UP000479710">
    <property type="component" value="Unassembled WGS sequence"/>
</dbReference>
<reference evidence="2 3" key="1">
    <citation type="submission" date="2019-11" db="EMBL/GenBank/DDBJ databases">
        <title>Whole genome sequence of Oryza granulata.</title>
        <authorList>
            <person name="Li W."/>
        </authorList>
    </citation>
    <scope>NUCLEOTIDE SEQUENCE [LARGE SCALE GENOMIC DNA]</scope>
    <source>
        <strain evidence="3">cv. Menghai</strain>
        <tissue evidence="2">Leaf</tissue>
    </source>
</reference>